<reference evidence="1" key="1">
    <citation type="submission" date="2023-09" db="EMBL/GenBank/DDBJ databases">
        <title>Vallitalea sediminicola and Vallitalea maricola sp. nov., anaerobic bacteria isolated from marine sediment.</title>
        <authorList>
            <person name="Hirano S."/>
            <person name="Maeda A."/>
            <person name="Terahara T."/>
            <person name="Mori K."/>
            <person name="Hamada M."/>
            <person name="Matsumoto R."/>
            <person name="Kobayashi T."/>
        </authorList>
    </citation>
    <scope>NUCLEOTIDE SEQUENCE</scope>
    <source>
        <strain evidence="1">AN17-2</strain>
    </source>
</reference>
<evidence type="ECO:0000313" key="2">
    <source>
        <dbReference type="Proteomes" id="UP001374599"/>
    </source>
</evidence>
<dbReference type="Proteomes" id="UP001374599">
    <property type="component" value="Unassembled WGS sequence"/>
</dbReference>
<proteinExistence type="predicted"/>
<gene>
    <name evidence="1" type="ORF">AN2V17_21240</name>
</gene>
<accession>A0ACB5UIY7</accession>
<organism evidence="1 2">
    <name type="scientific">Vallitalea maricola</name>
    <dbReference type="NCBI Taxonomy" id="3074433"/>
    <lineage>
        <taxon>Bacteria</taxon>
        <taxon>Bacillati</taxon>
        <taxon>Bacillota</taxon>
        <taxon>Clostridia</taxon>
        <taxon>Lachnospirales</taxon>
        <taxon>Vallitaleaceae</taxon>
        <taxon>Vallitalea</taxon>
    </lineage>
</organism>
<sequence length="344" mass="39805">MVTKQEFIKDKKYLKLNEDGDFVIDYNSKIDIIDFHTHMSNVLPGKIVNPNIEGNQLKYETLPDMKDMDLSVPYWRKINPDEKKKGIISVIKFSLEGYKIFKDMANGGTYENCFKSQKDNMIKTNVVLPLSTKKSDRSMEALRLAKDYPNRFIAFCSVHPHDTEMKEKIYKYKTLGFKGLKLKITDMELKDDFKPLIELFKACYEVGFPVLLHTGSLTHIKRENTSNLMWKLLKSTKVEIFGKLLKELPSDFKFVFGHSGIAEYKLVAEYLKEFPSSYAELSCQSEDSIKYLINEVGYERLLYGSDWPALPQAITLSRVLLATEKNEDARSHILYKNAKDLLNI</sequence>
<protein>
    <submittedName>
        <fullName evidence="1">Uncharacterized protein</fullName>
    </submittedName>
</protein>
<name>A0ACB5UIY7_9FIRM</name>
<evidence type="ECO:0000313" key="1">
    <source>
        <dbReference type="EMBL" id="GMQ62892.1"/>
    </source>
</evidence>
<dbReference type="EMBL" id="BTPU01000031">
    <property type="protein sequence ID" value="GMQ62892.1"/>
    <property type="molecule type" value="Genomic_DNA"/>
</dbReference>
<keyword evidence="2" id="KW-1185">Reference proteome</keyword>
<comment type="caution">
    <text evidence="1">The sequence shown here is derived from an EMBL/GenBank/DDBJ whole genome shotgun (WGS) entry which is preliminary data.</text>
</comment>